<dbReference type="EMBL" id="JAUCGM010000685">
    <property type="protein sequence ID" value="MDM8563510.1"/>
    <property type="molecule type" value="Genomic_DNA"/>
</dbReference>
<protein>
    <submittedName>
        <fullName evidence="2">Uncharacterized protein</fullName>
    </submittedName>
</protein>
<name>A0ABT7VVA5_9GAMM</name>
<feature type="transmembrane region" description="Helical" evidence="1">
    <location>
        <begin position="77"/>
        <end position="103"/>
    </location>
</feature>
<keyword evidence="1" id="KW-0812">Transmembrane</keyword>
<comment type="caution">
    <text evidence="2">The sequence shown here is derived from an EMBL/GenBank/DDBJ whole genome shotgun (WGS) entry which is preliminary data.</text>
</comment>
<keyword evidence="1" id="KW-1133">Transmembrane helix</keyword>
<accession>A0ABT7VVA5</accession>
<evidence type="ECO:0000313" key="3">
    <source>
        <dbReference type="Proteomes" id="UP001171945"/>
    </source>
</evidence>
<dbReference type="Proteomes" id="UP001171945">
    <property type="component" value="Unassembled WGS sequence"/>
</dbReference>
<keyword evidence="1" id="KW-0472">Membrane</keyword>
<feature type="transmembrane region" description="Helical" evidence="1">
    <location>
        <begin position="27"/>
        <end position="46"/>
    </location>
</feature>
<organism evidence="2 3">
    <name type="scientific">Candidatus Marithioploca araucensis</name>
    <dbReference type="NCBI Taxonomy" id="70273"/>
    <lineage>
        <taxon>Bacteria</taxon>
        <taxon>Pseudomonadati</taxon>
        <taxon>Pseudomonadota</taxon>
        <taxon>Gammaproteobacteria</taxon>
        <taxon>Thiotrichales</taxon>
        <taxon>Thiotrichaceae</taxon>
        <taxon>Candidatus Marithioploca</taxon>
    </lineage>
</organism>
<gene>
    <name evidence="2" type="ORF">QUF54_09170</name>
</gene>
<keyword evidence="3" id="KW-1185">Reference proteome</keyword>
<feature type="non-terminal residue" evidence="2">
    <location>
        <position position="197"/>
    </location>
</feature>
<evidence type="ECO:0000256" key="1">
    <source>
        <dbReference type="SAM" id="Phobius"/>
    </source>
</evidence>
<reference evidence="2" key="1">
    <citation type="submission" date="2023-06" db="EMBL/GenBank/DDBJ databases">
        <title>Uncultivated large filamentous bacteria from sulfidic sediments reveal new species and different genomic features in energy metabolism and defense.</title>
        <authorList>
            <person name="Fonseca A."/>
        </authorList>
    </citation>
    <scope>NUCLEOTIDE SEQUENCE</scope>
    <source>
        <strain evidence="2">HSG4</strain>
    </source>
</reference>
<evidence type="ECO:0000313" key="2">
    <source>
        <dbReference type="EMBL" id="MDM8563510.1"/>
    </source>
</evidence>
<proteinExistence type="predicted"/>
<sequence>MSIQYKRTNWVRRLEDFSSACSSGFRLGQWLIAGILAIFSGISRLLPVTRWLSVILTPDVPVVSTTGASSLKSPASIWRGVVFVALVVGLMMVGHVAFATVTFDAEIQVTGRKLTYPTDSKEYTFQIPYFYVKNKRKKVCKSASNSICLPSPDCKLDLNKTHVDSSEFTRSHALAWECSDDAPASRFTYTGRWRVQN</sequence>